<reference evidence="1" key="1">
    <citation type="journal article" date="2020" name="Nature">
        <title>Giant virus diversity and host interactions through global metagenomics.</title>
        <authorList>
            <person name="Schulz F."/>
            <person name="Roux S."/>
            <person name="Paez-Espino D."/>
            <person name="Jungbluth S."/>
            <person name="Walsh D.A."/>
            <person name="Denef V.J."/>
            <person name="McMahon K.D."/>
            <person name="Konstantinidis K.T."/>
            <person name="Eloe-Fadrosh E.A."/>
            <person name="Kyrpides N.C."/>
            <person name="Woyke T."/>
        </authorList>
    </citation>
    <scope>NUCLEOTIDE SEQUENCE</scope>
    <source>
        <strain evidence="1">GVMAG-M-3300018416-26</strain>
    </source>
</reference>
<organism evidence="1">
    <name type="scientific">viral metagenome</name>
    <dbReference type="NCBI Taxonomy" id="1070528"/>
    <lineage>
        <taxon>unclassified sequences</taxon>
        <taxon>metagenomes</taxon>
        <taxon>organismal metagenomes</taxon>
    </lineage>
</organism>
<protein>
    <submittedName>
        <fullName evidence="1">Uncharacterized protein</fullName>
    </submittedName>
</protein>
<name>A0A6C0BQE0_9ZZZZ</name>
<proteinExistence type="predicted"/>
<dbReference type="AlphaFoldDB" id="A0A6C0BQE0"/>
<dbReference type="EMBL" id="MN739222">
    <property type="protein sequence ID" value="QHS94406.1"/>
    <property type="molecule type" value="Genomic_DNA"/>
</dbReference>
<sequence>MSTPYLSLPLINKNKNLYFTQSLLDTFPLYDDYQYNVCTIKQAYTDKQIALHKHIDDIILIMEPFVQSCPQICRSQARDVNKKIFEIGKFINPSSKKCIFKSGNIDTSDTIDKLNTFRFYLMKYCHINIPYDSTLKEYSVELHLYLDTIIKYVKNKQKESLKNLRRS</sequence>
<evidence type="ECO:0000313" key="1">
    <source>
        <dbReference type="EMBL" id="QHS94406.1"/>
    </source>
</evidence>
<accession>A0A6C0BQE0</accession>